<evidence type="ECO:0000259" key="2">
    <source>
        <dbReference type="PROSITE" id="PS50213"/>
    </source>
</evidence>
<dbReference type="EMBL" id="CAJOBP010003692">
    <property type="protein sequence ID" value="CAF4415083.1"/>
    <property type="molecule type" value="Genomic_DNA"/>
</dbReference>
<evidence type="ECO:0000313" key="4">
    <source>
        <dbReference type="Proteomes" id="UP000663873"/>
    </source>
</evidence>
<dbReference type="PROSITE" id="PS50213">
    <property type="entry name" value="FAS1"/>
    <property type="match status" value="1"/>
</dbReference>
<dbReference type="Proteomes" id="UP000663873">
    <property type="component" value="Unassembled WGS sequence"/>
</dbReference>
<protein>
    <recommendedName>
        <fullName evidence="2">FAS1 domain-containing protein</fullName>
    </recommendedName>
</protein>
<organism evidence="3 4">
    <name type="scientific">Rotaria socialis</name>
    <dbReference type="NCBI Taxonomy" id="392032"/>
    <lineage>
        <taxon>Eukaryota</taxon>
        <taxon>Metazoa</taxon>
        <taxon>Spiralia</taxon>
        <taxon>Gnathifera</taxon>
        <taxon>Rotifera</taxon>
        <taxon>Eurotatoria</taxon>
        <taxon>Bdelloidea</taxon>
        <taxon>Philodinida</taxon>
        <taxon>Philodinidae</taxon>
        <taxon>Rotaria</taxon>
    </lineage>
</organism>
<dbReference type="AlphaFoldDB" id="A0A820Q7X2"/>
<dbReference type="GO" id="GO:0005615">
    <property type="term" value="C:extracellular space"/>
    <property type="evidence" value="ECO:0007669"/>
    <property type="project" value="TreeGrafter"/>
</dbReference>
<dbReference type="SUPFAM" id="SSF82153">
    <property type="entry name" value="FAS1 domain"/>
    <property type="match status" value="1"/>
</dbReference>
<accession>A0A820Q7X2</accession>
<dbReference type="SMART" id="SM00554">
    <property type="entry name" value="FAS1"/>
    <property type="match status" value="1"/>
</dbReference>
<evidence type="ECO:0000313" key="3">
    <source>
        <dbReference type="EMBL" id="CAF4415083.1"/>
    </source>
</evidence>
<reference evidence="3" key="1">
    <citation type="submission" date="2021-02" db="EMBL/GenBank/DDBJ databases">
        <authorList>
            <person name="Nowell W R."/>
        </authorList>
    </citation>
    <scope>NUCLEOTIDE SEQUENCE</scope>
</reference>
<feature type="domain" description="FAS1" evidence="2">
    <location>
        <begin position="44"/>
        <end position="180"/>
    </location>
</feature>
<keyword evidence="1" id="KW-0732">Signal</keyword>
<feature type="chain" id="PRO_5032607018" description="FAS1 domain-containing protein" evidence="1">
    <location>
        <begin position="21"/>
        <end position="187"/>
    </location>
</feature>
<dbReference type="InterPro" id="IPR000782">
    <property type="entry name" value="FAS1_domain"/>
</dbReference>
<dbReference type="PANTHER" id="PTHR10900:SF77">
    <property type="entry name" value="FI19380P1"/>
    <property type="match status" value="1"/>
</dbReference>
<name>A0A820Q7X2_9BILA</name>
<gene>
    <name evidence="3" type="ORF">UJA718_LOCUS20125</name>
</gene>
<dbReference type="FunFam" id="2.30.180.10:FF:000014">
    <property type="entry name" value="Stabilin 1"/>
    <property type="match status" value="1"/>
</dbReference>
<dbReference type="Gene3D" id="2.30.180.10">
    <property type="entry name" value="FAS1 domain"/>
    <property type="match status" value="1"/>
</dbReference>
<dbReference type="PANTHER" id="PTHR10900">
    <property type="entry name" value="PERIOSTIN-RELATED"/>
    <property type="match status" value="1"/>
</dbReference>
<sequence length="187" mass="20341">MRFITVLILVALTLLHQVSSSTGSTYFHASLSKTMCPMICLDQLPSVIQLINKDERFTILALALQAIGVTEADDVEGPYTFFAPNDAAFNAVPRDVVEHFSDPKNVEELGALLAYHVIPEKAMTAAQIQALSLPTQLKTLIDDSVTVSRDNNQIKVNDATVIASDIIAKNGIIHVIDKVLIPKAKTD</sequence>
<keyword evidence="4" id="KW-1185">Reference proteome</keyword>
<proteinExistence type="predicted"/>
<evidence type="ECO:0000256" key="1">
    <source>
        <dbReference type="SAM" id="SignalP"/>
    </source>
</evidence>
<comment type="caution">
    <text evidence="3">The sequence shown here is derived from an EMBL/GenBank/DDBJ whole genome shotgun (WGS) entry which is preliminary data.</text>
</comment>
<dbReference type="InterPro" id="IPR036378">
    <property type="entry name" value="FAS1_dom_sf"/>
</dbReference>
<dbReference type="Pfam" id="PF02469">
    <property type="entry name" value="Fasciclin"/>
    <property type="match status" value="1"/>
</dbReference>
<feature type="signal peptide" evidence="1">
    <location>
        <begin position="1"/>
        <end position="20"/>
    </location>
</feature>
<dbReference type="InterPro" id="IPR050904">
    <property type="entry name" value="Adhesion/Biosynth-related"/>
</dbReference>